<dbReference type="Proteomes" id="UP000243217">
    <property type="component" value="Unassembled WGS sequence"/>
</dbReference>
<dbReference type="GO" id="GO:0004305">
    <property type="term" value="F:ethanolamine kinase activity"/>
    <property type="evidence" value="ECO:0007669"/>
    <property type="project" value="TreeGrafter"/>
</dbReference>
<name>A0A1V9YK33_9STRA</name>
<dbReference type="PANTHER" id="PTHR22603">
    <property type="entry name" value="CHOLINE/ETHANOALAMINE KINASE"/>
    <property type="match status" value="1"/>
</dbReference>
<dbReference type="GO" id="GO:0006646">
    <property type="term" value="P:phosphatidylethanolamine biosynthetic process"/>
    <property type="evidence" value="ECO:0007669"/>
    <property type="project" value="TreeGrafter"/>
</dbReference>
<dbReference type="GO" id="GO:0005737">
    <property type="term" value="C:cytoplasm"/>
    <property type="evidence" value="ECO:0007669"/>
    <property type="project" value="TreeGrafter"/>
</dbReference>
<sequence length="345" mass="39441">MQREAASIVVELSLNGDTNSEKVQNDIVLALQTIVPGWDEVKDIAIVPIQGGQSNYMFSCSRLDKVDKTVMLRVYGHGNESYYDRQDEIDIFRQLARCNIGIGLIGTFGNGRIEKFINGRSLTALDVRKPELLVKIAQKFRQLHSLDIAIDKKPRLMDTLDSWLNLAKSTITPKPVDLNSISDALTRLKSYLSTISSPVVFCHNDLNYSNIMLTHDTNDIIFIDFEFGHYNPRGFDLGNYFGEWCYFMHGPPIEVGDPLTYPSVDQQRQFCKAYLSQTASEQEIEQLRMEANVYTLAAHLYWAVWAIAQSPKSTKEFNYFAYGIGRWQLYQAQENSIVNMQQNYK</sequence>
<proteinExistence type="inferred from homology"/>
<keyword evidence="3" id="KW-1185">Reference proteome</keyword>
<dbReference type="AlphaFoldDB" id="A0A1V9YK33"/>
<dbReference type="Pfam" id="PF01633">
    <property type="entry name" value="Choline_kinase"/>
    <property type="match status" value="1"/>
</dbReference>
<comment type="similarity">
    <text evidence="1">Belongs to the choline/ethanolamine kinase family.</text>
</comment>
<evidence type="ECO:0000313" key="3">
    <source>
        <dbReference type="Proteomes" id="UP000243217"/>
    </source>
</evidence>
<evidence type="ECO:0000256" key="1">
    <source>
        <dbReference type="ARBA" id="ARBA00038211"/>
    </source>
</evidence>
<dbReference type="InterPro" id="IPR011009">
    <property type="entry name" value="Kinase-like_dom_sf"/>
</dbReference>
<keyword evidence="2" id="KW-0418">Kinase</keyword>
<keyword evidence="2" id="KW-0808">Transferase</keyword>
<reference evidence="2 3" key="1">
    <citation type="journal article" date="2014" name="Genome Biol. Evol.">
        <title>The secreted proteins of Achlya hypogyna and Thraustotheca clavata identify the ancestral oomycete secretome and reveal gene acquisitions by horizontal gene transfer.</title>
        <authorList>
            <person name="Misner I."/>
            <person name="Blouin N."/>
            <person name="Leonard G."/>
            <person name="Richards T.A."/>
            <person name="Lane C.E."/>
        </authorList>
    </citation>
    <scope>NUCLEOTIDE SEQUENCE [LARGE SCALE GENOMIC DNA]</scope>
    <source>
        <strain evidence="2 3">ATCC 34112</strain>
    </source>
</reference>
<dbReference type="EMBL" id="JNBS01003571">
    <property type="protein sequence ID" value="OQR86068.1"/>
    <property type="molecule type" value="Genomic_DNA"/>
</dbReference>
<gene>
    <name evidence="2" type="ORF">THRCLA_10578</name>
</gene>
<dbReference type="Gene3D" id="3.30.200.20">
    <property type="entry name" value="Phosphorylase Kinase, domain 1"/>
    <property type="match status" value="1"/>
</dbReference>
<evidence type="ECO:0000313" key="2">
    <source>
        <dbReference type="EMBL" id="OQR86068.1"/>
    </source>
</evidence>
<dbReference type="CDD" id="cd05157">
    <property type="entry name" value="ETNK_euk"/>
    <property type="match status" value="1"/>
</dbReference>
<accession>A0A1V9YK33</accession>
<dbReference type="OrthoDB" id="10267235at2759"/>
<dbReference type="Gene3D" id="3.90.1200.10">
    <property type="match status" value="1"/>
</dbReference>
<dbReference type="SUPFAM" id="SSF56112">
    <property type="entry name" value="Protein kinase-like (PK-like)"/>
    <property type="match status" value="1"/>
</dbReference>
<dbReference type="GO" id="GO:0004103">
    <property type="term" value="F:choline kinase activity"/>
    <property type="evidence" value="ECO:0007669"/>
    <property type="project" value="TreeGrafter"/>
</dbReference>
<comment type="caution">
    <text evidence="2">The sequence shown here is derived from an EMBL/GenBank/DDBJ whole genome shotgun (WGS) entry which is preliminary data.</text>
</comment>
<protein>
    <submittedName>
        <fullName evidence="2">Choline/ethanolamine kinase</fullName>
    </submittedName>
</protein>
<dbReference type="PANTHER" id="PTHR22603:SF93">
    <property type="entry name" value="RE24176P"/>
    <property type="match status" value="1"/>
</dbReference>
<organism evidence="2 3">
    <name type="scientific">Thraustotheca clavata</name>
    <dbReference type="NCBI Taxonomy" id="74557"/>
    <lineage>
        <taxon>Eukaryota</taxon>
        <taxon>Sar</taxon>
        <taxon>Stramenopiles</taxon>
        <taxon>Oomycota</taxon>
        <taxon>Saprolegniomycetes</taxon>
        <taxon>Saprolegniales</taxon>
        <taxon>Achlyaceae</taxon>
        <taxon>Thraustotheca</taxon>
    </lineage>
</organism>
<dbReference type="STRING" id="74557.A0A1V9YK33"/>